<proteinExistence type="predicted"/>
<dbReference type="PRINTS" id="PR00133">
    <property type="entry name" value="GLHYDRLASE3"/>
</dbReference>
<dbReference type="STRING" id="3988.B9S149"/>
<dbReference type="InParanoid" id="B9S149"/>
<dbReference type="Pfam" id="PF01915">
    <property type="entry name" value="Glyco_hydro_3_C"/>
    <property type="match status" value="1"/>
</dbReference>
<dbReference type="GO" id="GO:0008422">
    <property type="term" value="F:beta-glucosidase activity"/>
    <property type="evidence" value="ECO:0007669"/>
    <property type="project" value="UniProtKB-EC"/>
</dbReference>
<dbReference type="SUPFAM" id="SSF51445">
    <property type="entry name" value="(Trans)glycosidases"/>
    <property type="match status" value="1"/>
</dbReference>
<feature type="signal peptide" evidence="4">
    <location>
        <begin position="1"/>
        <end position="24"/>
    </location>
</feature>
<dbReference type="InterPro" id="IPR026891">
    <property type="entry name" value="Fn3-like"/>
</dbReference>
<dbReference type="eggNOG" id="ENOG502QQ55">
    <property type="taxonomic scope" value="Eukaryota"/>
</dbReference>
<dbReference type="PANTHER" id="PTHR42721:SF11">
    <property type="entry name" value="BETA-D-XYLOSIDASE 5-RELATED"/>
    <property type="match status" value="1"/>
</dbReference>
<evidence type="ECO:0000256" key="1">
    <source>
        <dbReference type="ARBA" id="ARBA00022729"/>
    </source>
</evidence>
<keyword evidence="7" id="KW-1185">Reference proteome</keyword>
<keyword evidence="1 4" id="KW-0732">Signal</keyword>
<dbReference type="GO" id="GO:0031222">
    <property type="term" value="P:arabinan catabolic process"/>
    <property type="evidence" value="ECO:0000318"/>
    <property type="project" value="GO_Central"/>
</dbReference>
<dbReference type="Gene3D" id="2.60.40.10">
    <property type="entry name" value="Immunoglobulins"/>
    <property type="match status" value="1"/>
</dbReference>
<dbReference type="Gene3D" id="3.40.50.1700">
    <property type="entry name" value="Glycoside hydrolase family 3 C-terminal domain"/>
    <property type="match status" value="1"/>
</dbReference>
<dbReference type="InterPro" id="IPR036881">
    <property type="entry name" value="Glyco_hydro_3_C_sf"/>
</dbReference>
<evidence type="ECO:0000256" key="2">
    <source>
        <dbReference type="ARBA" id="ARBA00022801"/>
    </source>
</evidence>
<dbReference type="InterPro" id="IPR044993">
    <property type="entry name" value="BXL"/>
</dbReference>
<reference evidence="7" key="1">
    <citation type="journal article" date="2010" name="Nat. Biotechnol.">
        <title>Draft genome sequence of the oilseed species Ricinus communis.</title>
        <authorList>
            <person name="Chan A.P."/>
            <person name="Crabtree J."/>
            <person name="Zhao Q."/>
            <person name="Lorenzi H."/>
            <person name="Orvis J."/>
            <person name="Puiu D."/>
            <person name="Melake-Berhan A."/>
            <person name="Jones K.M."/>
            <person name="Redman J."/>
            <person name="Chen G."/>
            <person name="Cahoon E.B."/>
            <person name="Gedil M."/>
            <person name="Stanke M."/>
            <person name="Haas B.J."/>
            <person name="Wortman J.R."/>
            <person name="Fraser-Liggett C.M."/>
            <person name="Ravel J."/>
            <person name="Rabinowicz P.D."/>
        </authorList>
    </citation>
    <scope>NUCLEOTIDE SEQUENCE [LARGE SCALE GENOMIC DNA]</scope>
    <source>
        <strain evidence="7">cv. Hale</strain>
    </source>
</reference>
<keyword evidence="3 6" id="KW-0326">Glycosidase</keyword>
<dbReference type="GO" id="GO:0046556">
    <property type="term" value="F:alpha-L-arabinofuranosidase activity"/>
    <property type="evidence" value="ECO:0000318"/>
    <property type="project" value="GO_Central"/>
</dbReference>
<dbReference type="InterPro" id="IPR036962">
    <property type="entry name" value="Glyco_hydro_3_N_sf"/>
</dbReference>
<evidence type="ECO:0000313" key="6">
    <source>
        <dbReference type="EMBL" id="EEF42691.1"/>
    </source>
</evidence>
<organism evidence="6 7">
    <name type="scientific">Ricinus communis</name>
    <name type="common">Castor bean</name>
    <dbReference type="NCBI Taxonomy" id="3988"/>
    <lineage>
        <taxon>Eukaryota</taxon>
        <taxon>Viridiplantae</taxon>
        <taxon>Streptophyta</taxon>
        <taxon>Embryophyta</taxon>
        <taxon>Tracheophyta</taxon>
        <taxon>Spermatophyta</taxon>
        <taxon>Magnoliopsida</taxon>
        <taxon>eudicotyledons</taxon>
        <taxon>Gunneridae</taxon>
        <taxon>Pentapetalae</taxon>
        <taxon>rosids</taxon>
        <taxon>fabids</taxon>
        <taxon>Malpighiales</taxon>
        <taxon>Euphorbiaceae</taxon>
        <taxon>Acalyphoideae</taxon>
        <taxon>Acalypheae</taxon>
        <taxon>Ricinus</taxon>
    </lineage>
</organism>
<name>B9S149_RICCO</name>
<dbReference type="AlphaFoldDB" id="B9S149"/>
<sequence length="802" mass="88907">MAKIVDSLLLICLICIIIVESATARNAPLLDSNTLNHDDANPRGSSFTYVCDSSRYDNLGLDMTTFGFCDSSLSYEVRAKDLVNQMTLKEKVQQLGDLAYGVPRLGIPKYEWWSEALHGVSDVGPGTFFDDLVPGATSFPTTILTTASFNESLWKNIGQASAKARAMYNLGRAGLTYWSPNVNVVRDPRWGRTVETPGEDPYVVGRYAVNYVRGLQDVEGTENYTDLNTRPLKVSSCCKHYAAYDVEKWQGVERLTFDARVTEQDMVETFLRPFEMCVKEGDVSSVMCSFNRVNGIPTCADPKLLNQTIRGDWDLHGYIVSDCDSIEVMVDNHKFLGDTNEDAVAQVLKAGLDLDCGGYYTNFTETSVKQGKAREEYIDRSLKYLYVVLMRLGFFDGTPQYQKLGKKDICTKENVELAKQAAREGIVLLKNNDTLPLSMDKVKNLAVVGPHANATRVMIGNYAGVPCRYVSPIDGFSIYSNVTYEIGCDVPCKNESLVFPAVHAAKNADATIIVAGLDLTIEAEGLDRNDLLLPGYQTQLINQVAGAANGPVILVIMAAGGVDISFARDNEKIKAILWVGYPGQEGGHAIADVVFGKYNPGGRLPITWYEADFVEQVPMTYMQLRPDEELGYPGKTYKFYDGSTVYPFGYGLSYTTFSYNITSAKRSKHIALNKFQHCRDLRYGNETFKPSCPAVLTDHLPCNDDFELEVEVENTGSRDGSEVVMVYSKTPEGIVGSYIKQVIGFKRVFVQAGSVEKVNFRFNVCKSFRIIDYNAYSILPSGGHTIMVGDDIVSIPLYINYS</sequence>
<dbReference type="FunFam" id="3.20.20.300:FF:000010">
    <property type="entry name" value="Putative beta-D-xylosidase 5"/>
    <property type="match status" value="1"/>
</dbReference>
<dbReference type="Pfam" id="PF00933">
    <property type="entry name" value="Glyco_hydro_3"/>
    <property type="match status" value="1"/>
</dbReference>
<feature type="domain" description="Fibronectin type III-like" evidence="5">
    <location>
        <begin position="722"/>
        <end position="792"/>
    </location>
</feature>
<evidence type="ECO:0000313" key="7">
    <source>
        <dbReference type="Proteomes" id="UP000008311"/>
    </source>
</evidence>
<dbReference type="EC" id="3.2.1.21" evidence="6"/>
<feature type="chain" id="PRO_5002888919" evidence="4">
    <location>
        <begin position="25"/>
        <end position="802"/>
    </location>
</feature>
<protein>
    <submittedName>
        <fullName evidence="6">Beta-glucosidase, putative</fullName>
        <ecNumber evidence="6">3.2.1.21</ecNumber>
    </submittedName>
</protein>
<dbReference type="EMBL" id="EQ973842">
    <property type="protein sequence ID" value="EEF42691.1"/>
    <property type="molecule type" value="Genomic_DNA"/>
</dbReference>
<dbReference type="Gene3D" id="3.20.20.300">
    <property type="entry name" value="Glycoside hydrolase, family 3, N-terminal domain"/>
    <property type="match status" value="1"/>
</dbReference>
<keyword evidence="2 6" id="KW-0378">Hydrolase</keyword>
<evidence type="ECO:0000256" key="4">
    <source>
        <dbReference type="SAM" id="SignalP"/>
    </source>
</evidence>
<gene>
    <name evidence="6" type="ORF">RCOM_0633810</name>
</gene>
<evidence type="ECO:0000256" key="3">
    <source>
        <dbReference type="ARBA" id="ARBA00023295"/>
    </source>
</evidence>
<dbReference type="GO" id="GO:0009044">
    <property type="term" value="F:xylan 1,4-beta-xylosidase activity"/>
    <property type="evidence" value="ECO:0000318"/>
    <property type="project" value="GO_Central"/>
</dbReference>
<accession>B9S149</accession>
<dbReference type="InterPro" id="IPR017853">
    <property type="entry name" value="GH"/>
</dbReference>
<dbReference type="Pfam" id="PF14310">
    <property type="entry name" value="Fn3-like"/>
    <property type="match status" value="1"/>
</dbReference>
<dbReference type="GO" id="GO:0045493">
    <property type="term" value="P:xylan catabolic process"/>
    <property type="evidence" value="ECO:0000318"/>
    <property type="project" value="GO_Central"/>
</dbReference>
<dbReference type="InterPro" id="IPR013783">
    <property type="entry name" value="Ig-like_fold"/>
</dbReference>
<dbReference type="InterPro" id="IPR001764">
    <property type="entry name" value="Glyco_hydro_3_N"/>
</dbReference>
<dbReference type="SUPFAM" id="SSF52279">
    <property type="entry name" value="Beta-D-glucan exohydrolase, C-terminal domain"/>
    <property type="match status" value="1"/>
</dbReference>
<dbReference type="FunFam" id="3.40.50.1700:FF:000001">
    <property type="entry name" value="probable beta-D-xylosidase 2"/>
    <property type="match status" value="1"/>
</dbReference>
<dbReference type="PANTHER" id="PTHR42721">
    <property type="entry name" value="SUGAR HYDROLASE-RELATED"/>
    <property type="match status" value="1"/>
</dbReference>
<evidence type="ECO:0000259" key="5">
    <source>
        <dbReference type="SMART" id="SM01217"/>
    </source>
</evidence>
<dbReference type="Proteomes" id="UP000008311">
    <property type="component" value="Unassembled WGS sequence"/>
</dbReference>
<dbReference type="SMART" id="SM01217">
    <property type="entry name" value="Fn3_like"/>
    <property type="match status" value="1"/>
</dbReference>
<dbReference type="InterPro" id="IPR002772">
    <property type="entry name" value="Glyco_hydro_3_C"/>
</dbReference>